<dbReference type="GO" id="GO:0019243">
    <property type="term" value="P:methylglyoxal catabolic process to D-lactate via S-lactoyl-glutathione"/>
    <property type="evidence" value="ECO:0007669"/>
    <property type="project" value="TreeGrafter"/>
</dbReference>
<organism evidence="2 3">
    <name type="scientific">Thiorhodococcus drewsii AZ1</name>
    <dbReference type="NCBI Taxonomy" id="765913"/>
    <lineage>
        <taxon>Bacteria</taxon>
        <taxon>Pseudomonadati</taxon>
        <taxon>Pseudomonadota</taxon>
        <taxon>Gammaproteobacteria</taxon>
        <taxon>Chromatiales</taxon>
        <taxon>Chromatiaceae</taxon>
        <taxon>Thiorhodococcus</taxon>
    </lineage>
</organism>
<keyword evidence="2" id="KW-0560">Oxidoreductase</keyword>
<dbReference type="eggNOG" id="COG0346">
    <property type="taxonomic scope" value="Bacteria"/>
</dbReference>
<sequence>MRRLRTMLRVGNLQHSIDVYTQVLGINLLRQKDYPDGEFTIAFLGYGEESPD</sequence>
<dbReference type="PANTHER" id="PTHR46036:SF5">
    <property type="entry name" value="LACTOYLGLUTATHIONE LYASE"/>
    <property type="match status" value="1"/>
</dbReference>
<dbReference type="InterPro" id="IPR004360">
    <property type="entry name" value="Glyas_Fos-R_dOase_dom"/>
</dbReference>
<name>G2E6L4_9GAMM</name>
<dbReference type="EMBL" id="AFWT01000041">
    <property type="protein sequence ID" value="EGV28298.1"/>
    <property type="molecule type" value="Genomic_DNA"/>
</dbReference>
<evidence type="ECO:0000313" key="3">
    <source>
        <dbReference type="Proteomes" id="UP000004200"/>
    </source>
</evidence>
<dbReference type="RefSeq" id="WP_007042640.1">
    <property type="nucleotide sequence ID" value="NZ_AFWT01000041.1"/>
</dbReference>
<accession>G2E6L4</accession>
<reference evidence="2 3" key="1">
    <citation type="submission" date="2011-06" db="EMBL/GenBank/DDBJ databases">
        <title>The draft genome of Thiorhodococcus drewsii AZ1.</title>
        <authorList>
            <consortium name="US DOE Joint Genome Institute (JGI-PGF)"/>
            <person name="Lucas S."/>
            <person name="Han J."/>
            <person name="Lapidus A."/>
            <person name="Cheng J.-F."/>
            <person name="Goodwin L."/>
            <person name="Pitluck S."/>
            <person name="Peters L."/>
            <person name="Land M.L."/>
            <person name="Hauser L."/>
            <person name="Vogl K."/>
            <person name="Liu Z."/>
            <person name="Imhoff J."/>
            <person name="Thiel V."/>
            <person name="Frigaard N.-U."/>
            <person name="Bryant D.A."/>
            <person name="Woyke T.J."/>
        </authorList>
    </citation>
    <scope>NUCLEOTIDE SEQUENCE [LARGE SCALE GENOMIC DNA]</scope>
    <source>
        <strain evidence="2 3">AZ1</strain>
    </source>
</reference>
<dbReference type="InterPro" id="IPR029068">
    <property type="entry name" value="Glyas_Bleomycin-R_OHBP_Dase"/>
</dbReference>
<dbReference type="GO" id="GO:0051213">
    <property type="term" value="F:dioxygenase activity"/>
    <property type="evidence" value="ECO:0007669"/>
    <property type="project" value="UniProtKB-KW"/>
</dbReference>
<keyword evidence="2" id="KW-0223">Dioxygenase</keyword>
<dbReference type="Proteomes" id="UP000004200">
    <property type="component" value="Unassembled WGS sequence"/>
</dbReference>
<dbReference type="PATRIC" id="fig|765913.3.peg.3995"/>
<dbReference type="PANTHER" id="PTHR46036">
    <property type="entry name" value="LACTOYLGLUTATHIONE LYASE"/>
    <property type="match status" value="1"/>
</dbReference>
<protein>
    <submittedName>
        <fullName evidence="2">Glyoxalase/bleomycin resistance protein/dioxygenase</fullName>
    </submittedName>
</protein>
<proteinExistence type="predicted"/>
<gene>
    <name evidence="2" type="ORF">ThidrDRAFT_3927</name>
</gene>
<comment type="caution">
    <text evidence="2">The sequence shown here is derived from an EMBL/GenBank/DDBJ whole genome shotgun (WGS) entry which is preliminary data.</text>
</comment>
<dbReference type="STRING" id="765913.ThidrDRAFT_3927"/>
<dbReference type="SUPFAM" id="SSF54593">
    <property type="entry name" value="Glyoxalase/Bleomycin resistance protein/Dihydroxybiphenyl dioxygenase"/>
    <property type="match status" value="1"/>
</dbReference>
<dbReference type="Gene3D" id="3.10.180.10">
    <property type="entry name" value="2,3-Dihydroxybiphenyl 1,2-Dioxygenase, domain 1"/>
    <property type="match status" value="1"/>
</dbReference>
<evidence type="ECO:0000313" key="2">
    <source>
        <dbReference type="EMBL" id="EGV28298.1"/>
    </source>
</evidence>
<feature type="domain" description="Glyoxalase/fosfomycin resistance/dioxygenase" evidence="1">
    <location>
        <begin position="5"/>
        <end position="47"/>
    </location>
</feature>
<dbReference type="Pfam" id="PF00903">
    <property type="entry name" value="Glyoxalase"/>
    <property type="match status" value="1"/>
</dbReference>
<dbReference type="AlphaFoldDB" id="G2E6L4"/>
<dbReference type="GO" id="GO:0005737">
    <property type="term" value="C:cytoplasm"/>
    <property type="evidence" value="ECO:0007669"/>
    <property type="project" value="TreeGrafter"/>
</dbReference>
<evidence type="ECO:0000259" key="1">
    <source>
        <dbReference type="Pfam" id="PF00903"/>
    </source>
</evidence>
<dbReference type="GO" id="GO:0004462">
    <property type="term" value="F:lactoylglutathione lyase activity"/>
    <property type="evidence" value="ECO:0007669"/>
    <property type="project" value="TreeGrafter"/>
</dbReference>
<keyword evidence="3" id="KW-1185">Reference proteome</keyword>